<dbReference type="InterPro" id="IPR032752">
    <property type="entry name" value="DC-UbP/UBTD2_N"/>
</dbReference>
<evidence type="ECO:0000313" key="3">
    <source>
        <dbReference type="EMBL" id="KAF1968351.1"/>
    </source>
</evidence>
<dbReference type="Proteomes" id="UP000800036">
    <property type="component" value="Unassembled WGS sequence"/>
</dbReference>
<feature type="compositionally biased region" description="Low complexity" evidence="1">
    <location>
        <begin position="31"/>
        <end position="44"/>
    </location>
</feature>
<dbReference type="InterPro" id="IPR038169">
    <property type="entry name" value="DC-UbP/UBTD2_N_sf"/>
</dbReference>
<dbReference type="InterPro" id="IPR029071">
    <property type="entry name" value="Ubiquitin-like_domsf"/>
</dbReference>
<dbReference type="AlphaFoldDB" id="A0A6A5UTP5"/>
<evidence type="ECO:0000313" key="4">
    <source>
        <dbReference type="Proteomes" id="UP000800036"/>
    </source>
</evidence>
<gene>
    <name evidence="3" type="ORF">BU23DRAFT_264778</name>
</gene>
<sequence length="284" mass="31519">MGCCISRPERGDAPAIQQNASQRNINDATPSNASALSSPRASASQPVAENRPNVPLKPIDPAHRSKLPKTLVPPTVGSHRNHGPPRSASMSGPFTRQRLEKERNDWWDTRTTGSPQIWAALRSMVQSLQNGNVGEAQVLLDATECTCPNGMLWRGIFDNRGEWYKVPDWIVIEPEGLVDEEDPKDEVGSVGEDEDKEVELEDLGDEVKVKCRLSTTGKDYVVNIRRGERVASLVTKLKEKAGLPADVAVRLAYGGRFLEKDQPLEHNQNWNYEVKHILVAMVLE</sequence>
<dbReference type="Pfam" id="PF16455">
    <property type="entry name" value="UBD"/>
    <property type="match status" value="1"/>
</dbReference>
<accession>A0A6A5UTP5</accession>
<feature type="compositionally biased region" description="Polar residues" evidence="1">
    <location>
        <begin position="16"/>
        <end position="30"/>
    </location>
</feature>
<feature type="domain" description="DC-UbP/UBTD2 N-terminal" evidence="2">
    <location>
        <begin position="91"/>
        <end position="179"/>
    </location>
</feature>
<dbReference type="EMBL" id="ML976721">
    <property type="protein sequence ID" value="KAF1968351.1"/>
    <property type="molecule type" value="Genomic_DNA"/>
</dbReference>
<dbReference type="Gene3D" id="1.20.225.20">
    <property type="entry name" value="Ub domain-containing protein, DC-UbP/UBTD2, N-terminal domain"/>
    <property type="match status" value="1"/>
</dbReference>
<dbReference type="SUPFAM" id="SSF54236">
    <property type="entry name" value="Ubiquitin-like"/>
    <property type="match status" value="1"/>
</dbReference>
<name>A0A6A5UTP5_9PLEO</name>
<dbReference type="InterPro" id="IPR039869">
    <property type="entry name" value="UBTD1/2"/>
</dbReference>
<dbReference type="PANTHER" id="PTHR13609">
    <property type="entry name" value="UBIQUITIN DOMAIN CONTAINING 1 PROTEIN-RELATED"/>
    <property type="match status" value="1"/>
</dbReference>
<keyword evidence="4" id="KW-1185">Reference proteome</keyword>
<organism evidence="3 4">
    <name type="scientific">Bimuria novae-zelandiae CBS 107.79</name>
    <dbReference type="NCBI Taxonomy" id="1447943"/>
    <lineage>
        <taxon>Eukaryota</taxon>
        <taxon>Fungi</taxon>
        <taxon>Dikarya</taxon>
        <taxon>Ascomycota</taxon>
        <taxon>Pezizomycotina</taxon>
        <taxon>Dothideomycetes</taxon>
        <taxon>Pleosporomycetidae</taxon>
        <taxon>Pleosporales</taxon>
        <taxon>Massarineae</taxon>
        <taxon>Didymosphaeriaceae</taxon>
        <taxon>Bimuria</taxon>
    </lineage>
</organism>
<reference evidence="3" key="1">
    <citation type="journal article" date="2020" name="Stud. Mycol.">
        <title>101 Dothideomycetes genomes: a test case for predicting lifestyles and emergence of pathogens.</title>
        <authorList>
            <person name="Haridas S."/>
            <person name="Albert R."/>
            <person name="Binder M."/>
            <person name="Bloem J."/>
            <person name="Labutti K."/>
            <person name="Salamov A."/>
            <person name="Andreopoulos B."/>
            <person name="Baker S."/>
            <person name="Barry K."/>
            <person name="Bills G."/>
            <person name="Bluhm B."/>
            <person name="Cannon C."/>
            <person name="Castanera R."/>
            <person name="Culley D."/>
            <person name="Daum C."/>
            <person name="Ezra D."/>
            <person name="Gonzalez J."/>
            <person name="Henrissat B."/>
            <person name="Kuo A."/>
            <person name="Liang C."/>
            <person name="Lipzen A."/>
            <person name="Lutzoni F."/>
            <person name="Magnuson J."/>
            <person name="Mondo S."/>
            <person name="Nolan M."/>
            <person name="Ohm R."/>
            <person name="Pangilinan J."/>
            <person name="Park H.-J."/>
            <person name="Ramirez L."/>
            <person name="Alfaro M."/>
            <person name="Sun H."/>
            <person name="Tritt A."/>
            <person name="Yoshinaga Y."/>
            <person name="Zwiers L.-H."/>
            <person name="Turgeon B."/>
            <person name="Goodwin S."/>
            <person name="Spatafora J."/>
            <person name="Crous P."/>
            <person name="Grigoriev I."/>
        </authorList>
    </citation>
    <scope>NUCLEOTIDE SEQUENCE</scope>
    <source>
        <strain evidence="3">CBS 107.79</strain>
    </source>
</reference>
<dbReference type="OrthoDB" id="1640476at2759"/>
<evidence type="ECO:0000259" key="2">
    <source>
        <dbReference type="Pfam" id="PF16455"/>
    </source>
</evidence>
<feature type="region of interest" description="Disordered" evidence="1">
    <location>
        <begin position="1"/>
        <end position="95"/>
    </location>
</feature>
<protein>
    <recommendedName>
        <fullName evidence="2">DC-UbP/UBTD2 N-terminal domain-containing protein</fullName>
    </recommendedName>
</protein>
<evidence type="ECO:0000256" key="1">
    <source>
        <dbReference type="SAM" id="MobiDB-lite"/>
    </source>
</evidence>
<proteinExistence type="predicted"/>